<feature type="transmembrane region" description="Helical" evidence="6">
    <location>
        <begin position="155"/>
        <end position="172"/>
    </location>
</feature>
<feature type="transmembrane region" description="Helical" evidence="6">
    <location>
        <begin position="125"/>
        <end position="143"/>
    </location>
</feature>
<keyword evidence="5 6" id="KW-0472">Membrane</keyword>
<feature type="transmembrane region" description="Helical" evidence="6">
    <location>
        <begin position="179"/>
        <end position="202"/>
    </location>
</feature>
<evidence type="ECO:0000256" key="3">
    <source>
        <dbReference type="ARBA" id="ARBA00022692"/>
    </source>
</evidence>
<dbReference type="Pfam" id="PF00892">
    <property type="entry name" value="EamA"/>
    <property type="match status" value="2"/>
</dbReference>
<evidence type="ECO:0000256" key="5">
    <source>
        <dbReference type="ARBA" id="ARBA00023136"/>
    </source>
</evidence>
<gene>
    <name evidence="8" type="ORF">SAMN05421512_11616</name>
</gene>
<feature type="transmembrane region" description="Helical" evidence="6">
    <location>
        <begin position="37"/>
        <end position="55"/>
    </location>
</feature>
<evidence type="ECO:0000256" key="6">
    <source>
        <dbReference type="SAM" id="Phobius"/>
    </source>
</evidence>
<dbReference type="AlphaFoldDB" id="A0A285TS04"/>
<dbReference type="InterPro" id="IPR037185">
    <property type="entry name" value="EmrE-like"/>
</dbReference>
<feature type="transmembrane region" description="Helical" evidence="6">
    <location>
        <begin position="270"/>
        <end position="286"/>
    </location>
</feature>
<feature type="transmembrane region" description="Helical" evidence="6">
    <location>
        <begin position="214"/>
        <end position="236"/>
    </location>
</feature>
<dbReference type="SUPFAM" id="SSF103481">
    <property type="entry name" value="Multidrug resistance efflux transporter EmrE"/>
    <property type="match status" value="2"/>
</dbReference>
<feature type="transmembrane region" description="Helical" evidence="6">
    <location>
        <begin position="94"/>
        <end position="113"/>
    </location>
</feature>
<comment type="subcellular location">
    <subcellularLocation>
        <location evidence="1">Membrane</location>
        <topology evidence="1">Multi-pass membrane protein</topology>
    </subcellularLocation>
</comment>
<organism evidence="8 9">
    <name type="scientific">Stappia indica</name>
    <dbReference type="NCBI Taxonomy" id="538381"/>
    <lineage>
        <taxon>Bacteria</taxon>
        <taxon>Pseudomonadati</taxon>
        <taxon>Pseudomonadota</taxon>
        <taxon>Alphaproteobacteria</taxon>
        <taxon>Hyphomicrobiales</taxon>
        <taxon>Stappiaceae</taxon>
        <taxon>Stappia</taxon>
    </lineage>
</organism>
<dbReference type="STRING" id="538381.GCA_001696535_04104"/>
<dbReference type="PANTHER" id="PTHR32322">
    <property type="entry name" value="INNER MEMBRANE TRANSPORTER"/>
    <property type="match status" value="1"/>
</dbReference>
<accession>A0A285TS04</accession>
<feature type="domain" description="EamA" evidence="7">
    <location>
        <begin position="156"/>
        <end position="286"/>
    </location>
</feature>
<name>A0A285TS04_9HYPH</name>
<protein>
    <submittedName>
        <fullName evidence="8">EamA-like transporter family protein</fullName>
    </submittedName>
</protein>
<proteinExistence type="inferred from homology"/>
<dbReference type="GO" id="GO:0016020">
    <property type="term" value="C:membrane"/>
    <property type="evidence" value="ECO:0007669"/>
    <property type="project" value="UniProtKB-SubCell"/>
</dbReference>
<sequence>MRSFFDKAVPGVFVLLWSTGFIGSKLGAPHIEPFVFLTIRFSLVLPVMLALAMVLRAHWPRRGTEWAHCFIAGVLIHGVYLGGIFYAIDNGMPAGITALFLGLQPLLTALLAGPVLGEKVAPRHWLGLAVGALGLLLVVGPRIGGADAADFSTGNVLACLAAAAGIAVGTIYQKRFVVGIDLIPGTLVQYFGALALVMPLSMLEGWQIDWTGELIIAMTWLVLVLSIGAVLLLMVLIKRGSASRVSSLFYLAPVATAVEGYLLFGETLSLVQVLGAALVIGALLIIRERRIGTRRTPA</sequence>
<dbReference type="EMBL" id="OBML01000016">
    <property type="protein sequence ID" value="SOC26307.1"/>
    <property type="molecule type" value="Genomic_DNA"/>
</dbReference>
<evidence type="ECO:0000256" key="1">
    <source>
        <dbReference type="ARBA" id="ARBA00004141"/>
    </source>
</evidence>
<dbReference type="InterPro" id="IPR050638">
    <property type="entry name" value="AA-Vitamin_Transporters"/>
</dbReference>
<evidence type="ECO:0000313" key="9">
    <source>
        <dbReference type="Proteomes" id="UP000219331"/>
    </source>
</evidence>
<feature type="transmembrane region" description="Helical" evidence="6">
    <location>
        <begin position="248"/>
        <end position="264"/>
    </location>
</feature>
<dbReference type="RefSeq" id="WP_208980460.1">
    <property type="nucleotide sequence ID" value="NZ_OBML01000016.1"/>
</dbReference>
<comment type="similarity">
    <text evidence="2">Belongs to the EamA transporter family.</text>
</comment>
<evidence type="ECO:0000256" key="2">
    <source>
        <dbReference type="ARBA" id="ARBA00007362"/>
    </source>
</evidence>
<feature type="transmembrane region" description="Helical" evidence="6">
    <location>
        <begin position="67"/>
        <end position="88"/>
    </location>
</feature>
<dbReference type="Gene3D" id="1.10.3730.20">
    <property type="match status" value="2"/>
</dbReference>
<evidence type="ECO:0000313" key="8">
    <source>
        <dbReference type="EMBL" id="SOC26307.1"/>
    </source>
</evidence>
<feature type="domain" description="EamA" evidence="7">
    <location>
        <begin position="14"/>
        <end position="139"/>
    </location>
</feature>
<reference evidence="8 9" key="1">
    <citation type="submission" date="2017-08" db="EMBL/GenBank/DDBJ databases">
        <authorList>
            <person name="de Groot N.N."/>
        </authorList>
    </citation>
    <scope>NUCLEOTIDE SEQUENCE [LARGE SCALE GENOMIC DNA]</scope>
    <source>
        <strain evidence="8 9">USBA 352</strain>
    </source>
</reference>
<keyword evidence="3 6" id="KW-0812">Transmembrane</keyword>
<keyword evidence="4 6" id="KW-1133">Transmembrane helix</keyword>
<evidence type="ECO:0000256" key="4">
    <source>
        <dbReference type="ARBA" id="ARBA00022989"/>
    </source>
</evidence>
<dbReference type="PANTHER" id="PTHR32322:SF2">
    <property type="entry name" value="EAMA DOMAIN-CONTAINING PROTEIN"/>
    <property type="match status" value="1"/>
</dbReference>
<evidence type="ECO:0000259" key="7">
    <source>
        <dbReference type="Pfam" id="PF00892"/>
    </source>
</evidence>
<keyword evidence="9" id="KW-1185">Reference proteome</keyword>
<dbReference type="InterPro" id="IPR000620">
    <property type="entry name" value="EamA_dom"/>
</dbReference>
<dbReference type="Proteomes" id="UP000219331">
    <property type="component" value="Unassembled WGS sequence"/>
</dbReference>